<dbReference type="AlphaFoldDB" id="A0ABD3R816"/>
<evidence type="ECO:0000259" key="2">
    <source>
        <dbReference type="Pfam" id="PF12937"/>
    </source>
</evidence>
<dbReference type="InterPro" id="IPR036047">
    <property type="entry name" value="F-box-like_dom_sf"/>
</dbReference>
<protein>
    <recommendedName>
        <fullName evidence="2">F-box domain-containing protein</fullName>
    </recommendedName>
</protein>
<gene>
    <name evidence="3" type="ORF">ACHAXA_010709</name>
</gene>
<feature type="region of interest" description="Disordered" evidence="1">
    <location>
        <begin position="170"/>
        <end position="197"/>
    </location>
</feature>
<dbReference type="CDD" id="cd09917">
    <property type="entry name" value="F-box_SF"/>
    <property type="match status" value="1"/>
</dbReference>
<reference evidence="3 4" key="1">
    <citation type="submission" date="2024-10" db="EMBL/GenBank/DDBJ databases">
        <title>Updated reference genomes for cyclostephanoid diatoms.</title>
        <authorList>
            <person name="Roberts W.R."/>
            <person name="Alverson A.J."/>
        </authorList>
    </citation>
    <scope>NUCLEOTIDE SEQUENCE [LARGE SCALE GENOMIC DNA]</scope>
    <source>
        <strain evidence="3 4">AJA228-03</strain>
    </source>
</reference>
<comment type="caution">
    <text evidence="3">The sequence shown here is derived from an EMBL/GenBank/DDBJ whole genome shotgun (WGS) entry which is preliminary data.</text>
</comment>
<feature type="compositionally biased region" description="Low complexity" evidence="1">
    <location>
        <begin position="17"/>
        <end position="32"/>
    </location>
</feature>
<feature type="compositionally biased region" description="Basic and acidic residues" evidence="1">
    <location>
        <begin position="402"/>
        <end position="415"/>
    </location>
</feature>
<accession>A0ABD3R816</accession>
<dbReference type="InterPro" id="IPR001810">
    <property type="entry name" value="F-box_dom"/>
</dbReference>
<feature type="compositionally biased region" description="Acidic residues" evidence="1">
    <location>
        <begin position="416"/>
        <end position="429"/>
    </location>
</feature>
<feature type="domain" description="F-box" evidence="2">
    <location>
        <begin position="210"/>
        <end position="241"/>
    </location>
</feature>
<feature type="region of interest" description="Disordered" evidence="1">
    <location>
        <begin position="344"/>
        <end position="381"/>
    </location>
</feature>
<feature type="region of interest" description="Disordered" evidence="1">
    <location>
        <begin position="17"/>
        <end position="48"/>
    </location>
</feature>
<dbReference type="EMBL" id="JALLPB020000891">
    <property type="protein sequence ID" value="KAL3806111.1"/>
    <property type="molecule type" value="Genomic_DNA"/>
</dbReference>
<proteinExistence type="predicted"/>
<feature type="region of interest" description="Disordered" evidence="1">
    <location>
        <begin position="401"/>
        <end position="430"/>
    </location>
</feature>
<evidence type="ECO:0000313" key="4">
    <source>
        <dbReference type="Proteomes" id="UP001530377"/>
    </source>
</evidence>
<dbReference type="Pfam" id="PF12937">
    <property type="entry name" value="F-box-like"/>
    <property type="match status" value="1"/>
</dbReference>
<keyword evidence="4" id="KW-1185">Reference proteome</keyword>
<dbReference type="SUPFAM" id="SSF81383">
    <property type="entry name" value="F-box domain"/>
    <property type="match status" value="1"/>
</dbReference>
<evidence type="ECO:0000313" key="3">
    <source>
        <dbReference type="EMBL" id="KAL3806111.1"/>
    </source>
</evidence>
<organism evidence="3 4">
    <name type="scientific">Cyclostephanos tholiformis</name>
    <dbReference type="NCBI Taxonomy" id="382380"/>
    <lineage>
        <taxon>Eukaryota</taxon>
        <taxon>Sar</taxon>
        <taxon>Stramenopiles</taxon>
        <taxon>Ochrophyta</taxon>
        <taxon>Bacillariophyta</taxon>
        <taxon>Coscinodiscophyceae</taxon>
        <taxon>Thalassiosirophycidae</taxon>
        <taxon>Stephanodiscales</taxon>
        <taxon>Stephanodiscaceae</taxon>
        <taxon>Cyclostephanos</taxon>
    </lineage>
</organism>
<dbReference type="Gene3D" id="1.20.1280.50">
    <property type="match status" value="1"/>
</dbReference>
<name>A0ABD3R816_9STRA</name>
<sequence length="536" mass="59173">MDLEVININVIDGAVESSYSSSSSSSSSTFSSDAMDDGPENNLSSASRRNHHRLLVPDVSSLAPPPPVLRRNSSGGGNCGILEDCGRWLMSIPRDDVVALQQTSEYRDFLLAFEGLGEAHRRIVTLERQQMEEDDIVDDCGGMDHCFCDDVIQHQPGSTISITSVAAPSSASSARLVTPSSPRSSSTDHHRQRRRRPRRHYSFLQHLAVDDVLLRVLDYLDCSSLVRTGATCHRFRELSNRSAEQRSHRLYADGRLLRGSMRMLRALEQIDGVGQRGGNIGPFVPIPMLGLGRRVRVVGAGDPEYDGVYFCTGCNGNGFLFTKPRWPERRVGGIAMATITTLATRDGGGGGGDGEWWRDVNDDDAEDDDARPPWGLDDEEPMEEIPVVMDGGMGAAAMAEAIDPRRRDDDVNHDPDGEEDGDAEEDNDEEVARMADAPFGDERNYPSRLLRCIIAKRFSNETLLWYMSKEVEDEVTREIKQTFSFWAKLLVTGDASPDVCQYPSQTSILSRNGEPAWQHLTSTLDVAPPTVELLDG</sequence>
<feature type="region of interest" description="Disordered" evidence="1">
    <location>
        <begin position="56"/>
        <end position="75"/>
    </location>
</feature>
<evidence type="ECO:0000256" key="1">
    <source>
        <dbReference type="SAM" id="MobiDB-lite"/>
    </source>
</evidence>
<dbReference type="Proteomes" id="UP001530377">
    <property type="component" value="Unassembled WGS sequence"/>
</dbReference>